<dbReference type="AlphaFoldDB" id="A0A318UFT9"/>
<dbReference type="InterPro" id="IPR000979">
    <property type="entry name" value="Phosphodiesterase_MJ0936/Vps29"/>
</dbReference>
<dbReference type="Pfam" id="PF12850">
    <property type="entry name" value="Metallophos_2"/>
    <property type="match status" value="1"/>
</dbReference>
<dbReference type="PANTHER" id="PTHR42850">
    <property type="entry name" value="METALLOPHOSPHOESTERASE"/>
    <property type="match status" value="1"/>
</dbReference>
<feature type="domain" description="Calcineurin-like phosphoesterase" evidence="3">
    <location>
        <begin position="3"/>
        <end position="203"/>
    </location>
</feature>
<evidence type="ECO:0000313" key="4">
    <source>
        <dbReference type="EMBL" id="PYF74993.1"/>
    </source>
</evidence>
<dbReference type="GO" id="GO:0016791">
    <property type="term" value="F:phosphatase activity"/>
    <property type="evidence" value="ECO:0007669"/>
    <property type="project" value="TreeGrafter"/>
</dbReference>
<accession>A0A318UFT9</accession>
<dbReference type="OrthoDB" id="9813918at2"/>
<dbReference type="InterPro" id="IPR011152">
    <property type="entry name" value="Pesterase_MJ0912"/>
</dbReference>
<sequence>MSKIAVISDIHSNLPALKAVLKDIEAFGAQHIYCLGDLTDAAPWHNEVIDLIRSLAIPTLMGNHDERIALDLPVLPLSKHSPAEQKARLAAINFTKSTITNTNRQFLAKLPSSIRFQFQDSHFMLVHGSPDSNDEYLYEDHNPNVLLKMMEEYQTDVLITGHTHLSYIRELQGTDSSKQTLIINTGSVGRTKEKDQKASYLQLNLFENDSKIQASIRKVKYNVMETVQGIKDSPVPDFYADFLLAL</sequence>
<dbReference type="EMBL" id="QKLU01000003">
    <property type="protein sequence ID" value="PYF74993.1"/>
    <property type="molecule type" value="Genomic_DNA"/>
</dbReference>
<proteinExistence type="inferred from homology"/>
<dbReference type="PIRSF" id="PIRSF000883">
    <property type="entry name" value="Pesterase_MJ0912"/>
    <property type="match status" value="1"/>
</dbReference>
<keyword evidence="2" id="KW-0479">Metal-binding</keyword>
<dbReference type="EC" id="3.1.4.-" evidence="2"/>
<reference evidence="4 5" key="1">
    <citation type="submission" date="2018-06" db="EMBL/GenBank/DDBJ databases">
        <title>Genomic Encyclopedia of Archaeal and Bacterial Type Strains, Phase II (KMG-II): from individual species to whole genera.</title>
        <authorList>
            <person name="Goeker M."/>
        </authorList>
    </citation>
    <scope>NUCLEOTIDE SEQUENCE [LARGE SCALE GENOMIC DNA]</scope>
    <source>
        <strain evidence="4 5">DSM 27372</strain>
    </source>
</reference>
<dbReference type="NCBIfam" id="TIGR00040">
    <property type="entry name" value="yfcE"/>
    <property type="match status" value="1"/>
</dbReference>
<organism evidence="4 5">
    <name type="scientific">Pedobacter nutrimenti</name>
    <dbReference type="NCBI Taxonomy" id="1241337"/>
    <lineage>
        <taxon>Bacteria</taxon>
        <taxon>Pseudomonadati</taxon>
        <taxon>Bacteroidota</taxon>
        <taxon>Sphingobacteriia</taxon>
        <taxon>Sphingobacteriales</taxon>
        <taxon>Sphingobacteriaceae</taxon>
        <taxon>Pedobacter</taxon>
    </lineage>
</organism>
<evidence type="ECO:0000256" key="1">
    <source>
        <dbReference type="ARBA" id="ARBA00008950"/>
    </source>
</evidence>
<dbReference type="RefSeq" id="WP_110829947.1">
    <property type="nucleotide sequence ID" value="NZ_QKLU01000003.1"/>
</dbReference>
<comment type="similarity">
    <text evidence="1 2">Belongs to the metallophosphoesterase superfamily. YfcE family.</text>
</comment>
<dbReference type="CDD" id="cd00838">
    <property type="entry name" value="MPP_superfamily"/>
    <property type="match status" value="1"/>
</dbReference>
<dbReference type="SUPFAM" id="SSF56300">
    <property type="entry name" value="Metallo-dependent phosphatases"/>
    <property type="match status" value="1"/>
</dbReference>
<evidence type="ECO:0000259" key="3">
    <source>
        <dbReference type="Pfam" id="PF12850"/>
    </source>
</evidence>
<protein>
    <recommendedName>
        <fullName evidence="2">Phosphoesterase</fullName>
        <ecNumber evidence="2">3.1.4.-</ecNumber>
    </recommendedName>
</protein>
<dbReference type="InterPro" id="IPR024654">
    <property type="entry name" value="Calcineurin-like_PHP_lpxH"/>
</dbReference>
<comment type="caution">
    <text evidence="4">The sequence shown here is derived from an EMBL/GenBank/DDBJ whole genome shotgun (WGS) entry which is preliminary data.</text>
</comment>
<dbReference type="PANTHER" id="PTHR42850:SF2">
    <property type="entry name" value="BLL5683 PROTEIN"/>
    <property type="match status" value="1"/>
</dbReference>
<keyword evidence="5" id="KW-1185">Reference proteome</keyword>
<evidence type="ECO:0000256" key="2">
    <source>
        <dbReference type="RuleBase" id="RU362039"/>
    </source>
</evidence>
<gene>
    <name evidence="4" type="ORF">B0O44_103439</name>
</gene>
<dbReference type="GO" id="GO:0046872">
    <property type="term" value="F:metal ion binding"/>
    <property type="evidence" value="ECO:0007669"/>
    <property type="project" value="UniProtKB-KW"/>
</dbReference>
<dbReference type="InterPro" id="IPR029052">
    <property type="entry name" value="Metallo-depent_PP-like"/>
</dbReference>
<evidence type="ECO:0000313" key="5">
    <source>
        <dbReference type="Proteomes" id="UP000248198"/>
    </source>
</evidence>
<dbReference type="InterPro" id="IPR050126">
    <property type="entry name" value="Ap4A_hydrolase"/>
</dbReference>
<name>A0A318UFT9_9SPHI</name>
<comment type="cofactor">
    <cofactor evidence="2">
        <name>a divalent metal cation</name>
        <dbReference type="ChEBI" id="CHEBI:60240"/>
    </cofactor>
</comment>
<dbReference type="Proteomes" id="UP000248198">
    <property type="component" value="Unassembled WGS sequence"/>
</dbReference>
<dbReference type="Gene3D" id="3.60.21.10">
    <property type="match status" value="1"/>
</dbReference>
<dbReference type="GO" id="GO:0005737">
    <property type="term" value="C:cytoplasm"/>
    <property type="evidence" value="ECO:0007669"/>
    <property type="project" value="TreeGrafter"/>
</dbReference>